<protein>
    <submittedName>
        <fullName evidence="8">ABC transporter permease</fullName>
    </submittedName>
</protein>
<dbReference type="RefSeq" id="WP_010838366.1">
    <property type="nucleotide sequence ID" value="NZ_QRCM01000001.1"/>
</dbReference>
<dbReference type="PANTHER" id="PTHR43027:SF2">
    <property type="entry name" value="TRANSPORT PERMEASE PROTEIN"/>
    <property type="match status" value="1"/>
</dbReference>
<feature type="transmembrane region" description="Helical" evidence="6">
    <location>
        <begin position="181"/>
        <end position="204"/>
    </location>
</feature>
<evidence type="ECO:0000313" key="9">
    <source>
        <dbReference type="Proteomes" id="UP000471120"/>
    </source>
</evidence>
<name>A0A6P2CFJ5_9NOCA</name>
<feature type="transmembrane region" description="Helical" evidence="6">
    <location>
        <begin position="32"/>
        <end position="51"/>
    </location>
</feature>
<evidence type="ECO:0000259" key="7">
    <source>
        <dbReference type="Pfam" id="PF01061"/>
    </source>
</evidence>
<feature type="domain" description="ABC-2 type transporter transmembrane" evidence="7">
    <location>
        <begin position="17"/>
        <end position="224"/>
    </location>
</feature>
<accession>A0A6P2CFJ5</accession>
<dbReference type="AlphaFoldDB" id="A0A6P2CFJ5"/>
<dbReference type="Pfam" id="PF01061">
    <property type="entry name" value="ABC2_membrane"/>
    <property type="match status" value="1"/>
</dbReference>
<dbReference type="InterPro" id="IPR013525">
    <property type="entry name" value="ABC2_TM"/>
</dbReference>
<keyword evidence="2 6" id="KW-0812">Transmembrane</keyword>
<keyword evidence="4 6" id="KW-0472">Membrane</keyword>
<dbReference type="InterPro" id="IPR000412">
    <property type="entry name" value="ABC_2_transport"/>
</dbReference>
<evidence type="ECO:0000256" key="1">
    <source>
        <dbReference type="ARBA" id="ARBA00004141"/>
    </source>
</evidence>
<dbReference type="EMBL" id="QRCM01000001">
    <property type="protein sequence ID" value="TXG89986.1"/>
    <property type="molecule type" value="Genomic_DNA"/>
</dbReference>
<evidence type="ECO:0000256" key="2">
    <source>
        <dbReference type="ARBA" id="ARBA00022692"/>
    </source>
</evidence>
<reference evidence="8 9" key="1">
    <citation type="submission" date="2018-07" db="EMBL/GenBank/DDBJ databases">
        <title>Genome sequence of Rhodococcus rhodnii ATCC 35071 from Rhodnius prolixus.</title>
        <authorList>
            <person name="Patel V."/>
            <person name="Vogel K.J."/>
        </authorList>
    </citation>
    <scope>NUCLEOTIDE SEQUENCE [LARGE SCALE GENOMIC DNA]</scope>
    <source>
        <strain evidence="8 9">ATCC 35071</strain>
    </source>
</reference>
<feature type="transmembrane region" description="Helical" evidence="6">
    <location>
        <begin position="71"/>
        <end position="95"/>
    </location>
</feature>
<organism evidence="8 9">
    <name type="scientific">Rhodococcus rhodnii</name>
    <dbReference type="NCBI Taxonomy" id="38312"/>
    <lineage>
        <taxon>Bacteria</taxon>
        <taxon>Bacillati</taxon>
        <taxon>Actinomycetota</taxon>
        <taxon>Actinomycetes</taxon>
        <taxon>Mycobacteriales</taxon>
        <taxon>Nocardiaceae</taxon>
        <taxon>Rhodococcus</taxon>
    </lineage>
</organism>
<keyword evidence="3 6" id="KW-1133">Transmembrane helix</keyword>
<evidence type="ECO:0000256" key="6">
    <source>
        <dbReference type="SAM" id="Phobius"/>
    </source>
</evidence>
<dbReference type="GO" id="GO:0140359">
    <property type="term" value="F:ABC-type transporter activity"/>
    <property type="evidence" value="ECO:0007669"/>
    <property type="project" value="InterPro"/>
</dbReference>
<comment type="caution">
    <text evidence="8">The sequence shown here is derived from an EMBL/GenBank/DDBJ whole genome shotgun (WGS) entry which is preliminary data.</text>
</comment>
<feature type="transmembrane region" description="Helical" evidence="6">
    <location>
        <begin position="235"/>
        <end position="256"/>
    </location>
</feature>
<evidence type="ECO:0000256" key="4">
    <source>
        <dbReference type="ARBA" id="ARBA00023136"/>
    </source>
</evidence>
<dbReference type="GO" id="GO:0043190">
    <property type="term" value="C:ATP-binding cassette (ABC) transporter complex"/>
    <property type="evidence" value="ECO:0007669"/>
    <property type="project" value="InterPro"/>
</dbReference>
<dbReference type="PIRSF" id="PIRSF006648">
    <property type="entry name" value="DrrB"/>
    <property type="match status" value="1"/>
</dbReference>
<dbReference type="PANTHER" id="PTHR43027">
    <property type="entry name" value="DOXORUBICIN RESISTANCE ABC TRANSPORTER PERMEASE PROTEIN DRRC-RELATED"/>
    <property type="match status" value="1"/>
</dbReference>
<dbReference type="InterPro" id="IPR052902">
    <property type="entry name" value="ABC-2_transporter"/>
</dbReference>
<dbReference type="GO" id="GO:0046677">
    <property type="term" value="P:response to antibiotic"/>
    <property type="evidence" value="ECO:0007669"/>
    <property type="project" value="UniProtKB-KW"/>
</dbReference>
<sequence>MSTVTTTAPWRPGLRALATLVRAEARMVARDTAGLVLPLTMPVLILVMNGAAASGEELPGAGGLTPFDVYVVPIVFAVVMGTIGVINMPSFLAAYRRSGVLKRLSATPLRPSSILVAQVTVSAAQTIVGLAIAWVVAVFGFGAQLPRSAWLAAGVLVLAAAAMYGLGAIVAAVAPTPNSSVAIGLVTFFAIGATGGMFGGVASLPEPIARVGEYLPFGAATSALEAVWLGDSPNVAGLLALAAWALGGLAVGARVFRW</sequence>
<keyword evidence="5" id="KW-0046">Antibiotic resistance</keyword>
<feature type="transmembrane region" description="Helical" evidence="6">
    <location>
        <begin position="115"/>
        <end position="143"/>
    </location>
</feature>
<feature type="transmembrane region" description="Helical" evidence="6">
    <location>
        <begin position="149"/>
        <end position="174"/>
    </location>
</feature>
<evidence type="ECO:0000313" key="8">
    <source>
        <dbReference type="EMBL" id="TXG89986.1"/>
    </source>
</evidence>
<comment type="subcellular location">
    <subcellularLocation>
        <location evidence="1">Membrane</location>
        <topology evidence="1">Multi-pass membrane protein</topology>
    </subcellularLocation>
</comment>
<evidence type="ECO:0000256" key="5">
    <source>
        <dbReference type="ARBA" id="ARBA00023251"/>
    </source>
</evidence>
<dbReference type="Proteomes" id="UP000471120">
    <property type="component" value="Unassembled WGS sequence"/>
</dbReference>
<proteinExistence type="predicted"/>
<evidence type="ECO:0000256" key="3">
    <source>
        <dbReference type="ARBA" id="ARBA00022989"/>
    </source>
</evidence>
<gene>
    <name evidence="8" type="ORF">DW322_06875</name>
</gene>